<dbReference type="SMART" id="SM00387">
    <property type="entry name" value="HATPase_c"/>
    <property type="match status" value="1"/>
</dbReference>
<proteinExistence type="predicted"/>
<dbReference type="InterPro" id="IPR010559">
    <property type="entry name" value="Sig_transdc_His_kin_internal"/>
</dbReference>
<dbReference type="OrthoDB" id="2514702at2"/>
<dbReference type="GO" id="GO:0000155">
    <property type="term" value="F:phosphorelay sensor kinase activity"/>
    <property type="evidence" value="ECO:0007669"/>
    <property type="project" value="InterPro"/>
</dbReference>
<dbReference type="PANTHER" id="PTHR34220">
    <property type="entry name" value="SENSOR HISTIDINE KINASE YPDA"/>
    <property type="match status" value="1"/>
</dbReference>
<feature type="domain" description="Histidine kinase/HSP90-like ATPase" evidence="2">
    <location>
        <begin position="247"/>
        <end position="343"/>
    </location>
</feature>
<dbReference type="Gene3D" id="3.30.565.10">
    <property type="entry name" value="Histidine kinase-like ATPase, C-terminal domain"/>
    <property type="match status" value="1"/>
</dbReference>
<dbReference type="Pfam" id="PF06580">
    <property type="entry name" value="His_kinase"/>
    <property type="match status" value="1"/>
</dbReference>
<feature type="transmembrane region" description="Helical" evidence="1">
    <location>
        <begin position="40"/>
        <end position="61"/>
    </location>
</feature>
<dbReference type="InterPro" id="IPR050640">
    <property type="entry name" value="Bact_2-comp_sensor_kinase"/>
</dbReference>
<dbReference type="AlphaFoldDB" id="A0A0K1EKF4"/>
<name>A0A0K1EKF4_CHOCO</name>
<dbReference type="GO" id="GO:0016020">
    <property type="term" value="C:membrane"/>
    <property type="evidence" value="ECO:0007669"/>
    <property type="project" value="InterPro"/>
</dbReference>
<organism evidence="3 4">
    <name type="scientific">Chondromyces crocatus</name>
    <dbReference type="NCBI Taxonomy" id="52"/>
    <lineage>
        <taxon>Bacteria</taxon>
        <taxon>Pseudomonadati</taxon>
        <taxon>Myxococcota</taxon>
        <taxon>Polyangia</taxon>
        <taxon>Polyangiales</taxon>
        <taxon>Polyangiaceae</taxon>
        <taxon>Chondromyces</taxon>
    </lineage>
</organism>
<evidence type="ECO:0000259" key="2">
    <source>
        <dbReference type="SMART" id="SM00387"/>
    </source>
</evidence>
<dbReference type="STRING" id="52.CMC5_055480"/>
<dbReference type="InterPro" id="IPR003594">
    <property type="entry name" value="HATPase_dom"/>
</dbReference>
<feature type="transmembrane region" description="Helical" evidence="1">
    <location>
        <begin position="112"/>
        <end position="138"/>
    </location>
</feature>
<keyword evidence="4" id="KW-1185">Reference proteome</keyword>
<dbReference type="RefSeq" id="WP_050433153.1">
    <property type="nucleotide sequence ID" value="NZ_CP012159.1"/>
</dbReference>
<feature type="transmembrane region" description="Helical" evidence="1">
    <location>
        <begin position="68"/>
        <end position="92"/>
    </location>
</feature>
<dbReference type="InterPro" id="IPR036890">
    <property type="entry name" value="HATPase_C_sf"/>
</dbReference>
<keyword evidence="1" id="KW-0812">Transmembrane</keyword>
<dbReference type="EMBL" id="CP012159">
    <property type="protein sequence ID" value="AKT41349.1"/>
    <property type="molecule type" value="Genomic_DNA"/>
</dbReference>
<dbReference type="KEGG" id="ccro:CMC5_055480"/>
<dbReference type="SUPFAM" id="SSF55874">
    <property type="entry name" value="ATPase domain of HSP90 chaperone/DNA topoisomerase II/histidine kinase"/>
    <property type="match status" value="1"/>
</dbReference>
<feature type="transmembrane region" description="Helical" evidence="1">
    <location>
        <begin position="12"/>
        <end position="34"/>
    </location>
</feature>
<evidence type="ECO:0000313" key="3">
    <source>
        <dbReference type="EMBL" id="AKT41349.1"/>
    </source>
</evidence>
<evidence type="ECO:0000313" key="4">
    <source>
        <dbReference type="Proteomes" id="UP000067626"/>
    </source>
</evidence>
<keyword evidence="1" id="KW-0472">Membrane</keyword>
<evidence type="ECO:0000256" key="1">
    <source>
        <dbReference type="SAM" id="Phobius"/>
    </source>
</evidence>
<dbReference type="PANTHER" id="PTHR34220:SF7">
    <property type="entry name" value="SENSOR HISTIDINE KINASE YPDA"/>
    <property type="match status" value="1"/>
</dbReference>
<reference evidence="3 4" key="1">
    <citation type="submission" date="2015-07" db="EMBL/GenBank/DDBJ databases">
        <title>Genome analysis of myxobacterium Chondromyces crocatus Cm c5 reveals a high potential for natural compound synthesis and the genetic basis for the loss of fruiting body formation.</title>
        <authorList>
            <person name="Zaburannyi N."/>
            <person name="Bunk B."/>
            <person name="Maier J."/>
            <person name="Overmann J."/>
            <person name="Mueller R."/>
        </authorList>
    </citation>
    <scope>NUCLEOTIDE SEQUENCE [LARGE SCALE GENOMIC DNA]</scope>
    <source>
        <strain evidence="3 4">Cm c5</strain>
    </source>
</reference>
<gene>
    <name evidence="3" type="ORF">CMC5_055480</name>
</gene>
<dbReference type="Pfam" id="PF02518">
    <property type="entry name" value="HATPase_c"/>
    <property type="match status" value="1"/>
</dbReference>
<sequence length="348" mass="38031">MSRHVPSPNILQAFTVGAIVSVFPSLIRLIGGGIDPGTALYQLVALVVLCGLSIAVIGVVFQRATRRGVALLPASFLALAATIPLTAALYLVEFALKRSYPELQVPLKPEPLTLGYTLATAFGDSMSISLFMSSLVFLPMFARVHEERNNELELVKREAALLRLRTHLEPHFVLNSLNAVAGLVEEDPAQARELLAALGDLFRDATGFQAVHRVRDEVAWLERYLTIHELRYPDSLHAVWDIDDATRDLVCPALILQPLVENAVKHGALRGGGHVTVRAHVDAQTLVLTVEDDGPGLGALRDGGRGLSIVRRRLELETLRPESFTLRREHERTVASVRLPVRTGAPDA</sequence>
<protein>
    <recommendedName>
        <fullName evidence="2">Histidine kinase/HSP90-like ATPase domain-containing protein</fullName>
    </recommendedName>
</protein>
<dbReference type="Proteomes" id="UP000067626">
    <property type="component" value="Chromosome"/>
</dbReference>
<keyword evidence="1" id="KW-1133">Transmembrane helix</keyword>
<accession>A0A0K1EKF4</accession>